<dbReference type="EMBL" id="VTPC01080473">
    <property type="protein sequence ID" value="KAF2888021.1"/>
    <property type="molecule type" value="Genomic_DNA"/>
</dbReference>
<evidence type="ECO:0000259" key="2">
    <source>
        <dbReference type="Pfam" id="PF25060"/>
    </source>
</evidence>
<feature type="domain" description="Tetratricopeptide repeat protein 21A/21B second ARM" evidence="2">
    <location>
        <begin position="273"/>
        <end position="542"/>
    </location>
</feature>
<dbReference type="InterPro" id="IPR019734">
    <property type="entry name" value="TPR_rpt"/>
</dbReference>
<comment type="similarity">
    <text evidence="1">Belongs to the TTC21 family.</text>
</comment>
<dbReference type="OrthoDB" id="10259630at2759"/>
<dbReference type="GO" id="GO:0005929">
    <property type="term" value="C:cilium"/>
    <property type="evidence" value="ECO:0007669"/>
    <property type="project" value="GOC"/>
</dbReference>
<dbReference type="InterPro" id="IPR056833">
    <property type="entry name" value="ARM_TT21_N"/>
</dbReference>
<dbReference type="GO" id="GO:0030991">
    <property type="term" value="C:intraciliary transport particle A"/>
    <property type="evidence" value="ECO:0007669"/>
    <property type="project" value="TreeGrafter"/>
</dbReference>
<gene>
    <name evidence="4" type="ORF">ILUMI_18151</name>
</gene>
<dbReference type="SMART" id="SM00028">
    <property type="entry name" value="TPR"/>
    <property type="match status" value="6"/>
</dbReference>
<evidence type="ECO:0000256" key="1">
    <source>
        <dbReference type="ARBA" id="ARBA00010935"/>
    </source>
</evidence>
<dbReference type="SUPFAM" id="SSF48452">
    <property type="entry name" value="TPR-like"/>
    <property type="match status" value="3"/>
</dbReference>
<dbReference type="GO" id="GO:0035721">
    <property type="term" value="P:intraciliary retrograde transport"/>
    <property type="evidence" value="ECO:0007669"/>
    <property type="project" value="TreeGrafter"/>
</dbReference>
<dbReference type="PANTHER" id="PTHR14699:SF0">
    <property type="entry name" value="TETRATRICOPEPTIDE REPEAT PROTEIN 21 HOMOLOG"/>
    <property type="match status" value="1"/>
</dbReference>
<dbReference type="InterPro" id="IPR040364">
    <property type="entry name" value="TTC21A/TTC21B"/>
</dbReference>
<evidence type="ECO:0000313" key="4">
    <source>
        <dbReference type="EMBL" id="KAF2888021.1"/>
    </source>
</evidence>
<dbReference type="Pfam" id="PF25058">
    <property type="entry name" value="ARM_TT21"/>
    <property type="match status" value="1"/>
</dbReference>
<proteinExistence type="inferred from homology"/>
<evidence type="ECO:0000313" key="5">
    <source>
        <dbReference type="Proteomes" id="UP000801492"/>
    </source>
</evidence>
<dbReference type="Proteomes" id="UP000801492">
    <property type="component" value="Unassembled WGS sequence"/>
</dbReference>
<dbReference type="Gene3D" id="1.25.40.10">
    <property type="entry name" value="Tetratricopeptide repeat domain"/>
    <property type="match status" value="4"/>
</dbReference>
<evidence type="ECO:0000259" key="3">
    <source>
        <dbReference type="Pfam" id="PF25062"/>
    </source>
</evidence>
<comment type="caution">
    <text evidence="4">The sequence shown here is derived from an EMBL/GenBank/DDBJ whole genome shotgun (WGS) entry which is preliminary data.</text>
</comment>
<name>A0A8K0CLW7_IGNLU</name>
<feature type="domain" description="Tetratricopeptide repeat protein 21A/21B N-terminal ARM repeat" evidence="3">
    <location>
        <begin position="10"/>
        <end position="235"/>
    </location>
</feature>
<accession>A0A8K0CLW7</accession>
<dbReference type="AlphaFoldDB" id="A0A8K0CLW7"/>
<dbReference type="InterPro" id="IPR056832">
    <property type="entry name" value="ARM_TT21_2nd"/>
</dbReference>
<dbReference type="InterPro" id="IPR011990">
    <property type="entry name" value="TPR-like_helical_dom_sf"/>
</dbReference>
<dbReference type="GO" id="GO:0061512">
    <property type="term" value="P:protein localization to cilium"/>
    <property type="evidence" value="ECO:0007669"/>
    <property type="project" value="TreeGrafter"/>
</dbReference>
<sequence>MDEQDIKAKIFYFCRERLYNCMLTACQDGINRFHGELSLKFYHALALVLCDQFQEGIQELEILKAENDYRLAVVVALMYTYRAMGSTEKDLFYKLDSQAREYKKTTVYIDLYNAAFVLFAFRKYEKAHDYIEKALAIEPAVPEILCLKGWIQMYMIRYDLKEFSKVSEIFESSSKDNRRNLDCSIGLAESLINEKNYEEAMSVLNKAIVRFPSINLALIQKMKLHFTVQNWDQCLEIMGRVTVMESENLEALKFNILVLICNYGKYDEASNLIQKFYDQLEKTEPKNGSLLLECAQLFSRVCGRNQLVLEKTHKMCERALEISLNNAKYMTELAYQCFLQGKYKEAVRLYKSASKLDETSLDALMGMTLCELIENGKTDQIKHQIDFLVELQESRVAPLILFMQSKFSTRSETSLKLLNEVCQMQLNAVRNIPYGPYYLLRLDPDFLLSVSKELLLYVPQSPDSFTTDRHLQKSSALTKKVENVLKKIVKACPGLQEALYLLSKVQLLNGDAIKAKNTLEQILNNVDNTFSEGYLLMAQIQIYTEQYERAAQSLEIGLSHNFKVRENPLYHFIAGIIEKKHNNLNEATKCFTTALHLTSSKIENNSNKSAGSKVQISLADKASIYFELIDAHTQANQIHEATKLIETATEEFHGTPEEARIMVLKAEQAVNKNDVQSAIDMLSKVQPNESYYLQAKTKLANIFLEYRRDTKAYLQCYQEMVDGDPGPESYILLGDAYLHILGK</sequence>
<keyword evidence="5" id="KW-1185">Reference proteome</keyword>
<organism evidence="4 5">
    <name type="scientific">Ignelater luminosus</name>
    <name type="common">Cucubano</name>
    <name type="synonym">Pyrophorus luminosus</name>
    <dbReference type="NCBI Taxonomy" id="2038154"/>
    <lineage>
        <taxon>Eukaryota</taxon>
        <taxon>Metazoa</taxon>
        <taxon>Ecdysozoa</taxon>
        <taxon>Arthropoda</taxon>
        <taxon>Hexapoda</taxon>
        <taxon>Insecta</taxon>
        <taxon>Pterygota</taxon>
        <taxon>Neoptera</taxon>
        <taxon>Endopterygota</taxon>
        <taxon>Coleoptera</taxon>
        <taxon>Polyphaga</taxon>
        <taxon>Elateriformia</taxon>
        <taxon>Elateroidea</taxon>
        <taxon>Elateridae</taxon>
        <taxon>Agrypninae</taxon>
        <taxon>Pyrophorini</taxon>
        <taxon>Ignelater</taxon>
    </lineage>
</organism>
<dbReference type="Pfam" id="PF25060">
    <property type="entry name" value="ARM_TT21_2nd"/>
    <property type="match status" value="1"/>
</dbReference>
<dbReference type="PANTHER" id="PTHR14699">
    <property type="entry name" value="STI2 PROTEIN-RELATED"/>
    <property type="match status" value="1"/>
</dbReference>
<dbReference type="Pfam" id="PF25062">
    <property type="entry name" value="ARM_TT21_N"/>
    <property type="match status" value="1"/>
</dbReference>
<evidence type="ECO:0008006" key="6">
    <source>
        <dbReference type="Google" id="ProtNLM"/>
    </source>
</evidence>
<reference evidence="4" key="1">
    <citation type="submission" date="2019-08" db="EMBL/GenBank/DDBJ databases">
        <title>The genome of the North American firefly Photinus pyralis.</title>
        <authorList>
            <consortium name="Photinus pyralis genome working group"/>
            <person name="Fallon T.R."/>
            <person name="Sander Lower S.E."/>
            <person name="Weng J.-K."/>
        </authorList>
    </citation>
    <scope>NUCLEOTIDE SEQUENCE</scope>
    <source>
        <strain evidence="4">TRF0915ILg1</strain>
        <tissue evidence="4">Whole body</tissue>
    </source>
</reference>
<protein>
    <recommendedName>
        <fullName evidence="6">Tetratricopeptide repeat protein 21B</fullName>
    </recommendedName>
</protein>